<dbReference type="Pfam" id="PF00501">
    <property type="entry name" value="AMP-binding"/>
    <property type="match status" value="1"/>
</dbReference>
<dbReference type="Proteomes" id="UP000559404">
    <property type="component" value="Unassembled WGS sequence"/>
</dbReference>
<dbReference type="InterPro" id="IPR042099">
    <property type="entry name" value="ANL_N_sf"/>
</dbReference>
<dbReference type="PANTHER" id="PTHR43201">
    <property type="entry name" value="ACYL-COA SYNTHETASE"/>
    <property type="match status" value="1"/>
</dbReference>
<evidence type="ECO:0000313" key="6">
    <source>
        <dbReference type="Proteomes" id="UP000559404"/>
    </source>
</evidence>
<dbReference type="SUPFAM" id="SSF56801">
    <property type="entry name" value="Acetyl-CoA synthetase-like"/>
    <property type="match status" value="1"/>
</dbReference>
<dbReference type="AlphaFoldDB" id="A0A838Y3E9"/>
<feature type="domain" description="AMP-binding enzyme C-terminal" evidence="4">
    <location>
        <begin position="439"/>
        <end position="514"/>
    </location>
</feature>
<dbReference type="RefSeq" id="WP_181761904.1">
    <property type="nucleotide sequence ID" value="NZ_JACEON010000023.1"/>
</dbReference>
<dbReference type="Gene3D" id="3.40.50.12780">
    <property type="entry name" value="N-terminal domain of ligase-like"/>
    <property type="match status" value="1"/>
</dbReference>
<evidence type="ECO:0000259" key="3">
    <source>
        <dbReference type="Pfam" id="PF00501"/>
    </source>
</evidence>
<dbReference type="GO" id="GO:0031956">
    <property type="term" value="F:medium-chain fatty acid-CoA ligase activity"/>
    <property type="evidence" value="ECO:0007669"/>
    <property type="project" value="TreeGrafter"/>
</dbReference>
<proteinExistence type="inferred from homology"/>
<evidence type="ECO:0000256" key="2">
    <source>
        <dbReference type="ARBA" id="ARBA00022598"/>
    </source>
</evidence>
<dbReference type="Pfam" id="PF13193">
    <property type="entry name" value="AMP-binding_C"/>
    <property type="match status" value="1"/>
</dbReference>
<dbReference type="InterPro" id="IPR025110">
    <property type="entry name" value="AMP-bd_C"/>
</dbReference>
<keyword evidence="2" id="KW-0436">Ligase</keyword>
<organism evidence="5 6">
    <name type="scientific">Stappia taiwanensis</name>
    <dbReference type="NCBI Taxonomy" id="992267"/>
    <lineage>
        <taxon>Bacteria</taxon>
        <taxon>Pseudomonadati</taxon>
        <taxon>Pseudomonadota</taxon>
        <taxon>Alphaproteobacteria</taxon>
        <taxon>Hyphomicrobiales</taxon>
        <taxon>Stappiaceae</taxon>
        <taxon>Stappia</taxon>
    </lineage>
</organism>
<dbReference type="EMBL" id="JACEON010000023">
    <property type="protein sequence ID" value="MBA4613704.1"/>
    <property type="molecule type" value="Genomic_DNA"/>
</dbReference>
<dbReference type="InterPro" id="IPR000873">
    <property type="entry name" value="AMP-dep_synth/lig_dom"/>
</dbReference>
<feature type="domain" description="AMP-dependent synthetase/ligase" evidence="3">
    <location>
        <begin position="18"/>
        <end position="388"/>
    </location>
</feature>
<comment type="caution">
    <text evidence="5">The sequence shown here is derived from an EMBL/GenBank/DDBJ whole genome shotgun (WGS) entry which is preliminary data.</text>
</comment>
<dbReference type="NCBIfam" id="NF005801">
    <property type="entry name" value="PRK07656.1"/>
    <property type="match status" value="1"/>
</dbReference>
<comment type="similarity">
    <text evidence="1">Belongs to the ATP-dependent AMP-binding enzyme family.</text>
</comment>
<sequence length="532" mass="57783">MITEDDNWSFSTIPALCARAAEVYGERRAVEDGDLCLSFIELDALRRRMAKAMIAAGVEKGDRVMIWAPNGWRWFVTALGLVSAGAVLVPASTRFKGGEIADLVTRSGTSLLFSVGTFLDRYYPDQLQQETRALLRQVVVLEGPRGGDRDWAEFLAAGDSVSDAELAAREAEVGPDDLCDMLFTSGTTGYPKGVMYAHRQCLRGIDGWASRVGVREHDRVLIIPPFFHAFGYRCGAIVSMMRGAVLIPHLTYDAGEILQRVQDSGITVIPGPPAIFHGMLQHPQRAEFDTRSLRLGVTGGAVVPEVLVRRMREDLGFEGVVSGYGLTECGGFGTMCSYTDPDAVIASTAGKAMPDTEVRIMGADGALLAAGQPGEVVIRGDMVMKGYFEDPAATMETIDKDGWLHTGDIGVFDAQGNLRIEDRLKDMYITGGFNCYPAEIERILSGHPAIGVVSVIGVPDERLGEVGRAFVILRPGKTASEEEIIAWARDNMANFKCPRAVEIRTSLPMSAQGKVQKTLLREEIAARKMAEA</sequence>
<reference evidence="5 6" key="1">
    <citation type="submission" date="2020-07" db="EMBL/GenBank/DDBJ databases">
        <authorList>
            <person name="Li M."/>
        </authorList>
    </citation>
    <scope>NUCLEOTIDE SEQUENCE [LARGE SCALE GENOMIC DNA]</scope>
    <source>
        <strain evidence="5 6">DSM 23284</strain>
    </source>
</reference>
<dbReference type="PROSITE" id="PS00455">
    <property type="entry name" value="AMP_BINDING"/>
    <property type="match status" value="1"/>
</dbReference>
<evidence type="ECO:0000256" key="1">
    <source>
        <dbReference type="ARBA" id="ARBA00006432"/>
    </source>
</evidence>
<keyword evidence="6" id="KW-1185">Reference proteome</keyword>
<dbReference type="Gene3D" id="3.30.300.30">
    <property type="match status" value="1"/>
</dbReference>
<dbReference type="InterPro" id="IPR045851">
    <property type="entry name" value="AMP-bd_C_sf"/>
</dbReference>
<evidence type="ECO:0000313" key="5">
    <source>
        <dbReference type="EMBL" id="MBA4613704.1"/>
    </source>
</evidence>
<gene>
    <name evidence="5" type="ORF">H1W37_18755</name>
</gene>
<accession>A0A838Y3E9</accession>
<dbReference type="GO" id="GO:0006631">
    <property type="term" value="P:fatty acid metabolic process"/>
    <property type="evidence" value="ECO:0007669"/>
    <property type="project" value="TreeGrafter"/>
</dbReference>
<evidence type="ECO:0000259" key="4">
    <source>
        <dbReference type="Pfam" id="PF13193"/>
    </source>
</evidence>
<protein>
    <submittedName>
        <fullName evidence="5">AMP-binding protein</fullName>
    </submittedName>
</protein>
<name>A0A838Y3E9_9HYPH</name>
<reference evidence="5 6" key="2">
    <citation type="submission" date="2020-08" db="EMBL/GenBank/DDBJ databases">
        <title>Stappia taiwanensis sp. nov., isolated from a coastal thermal spring.</title>
        <authorList>
            <person name="Kampfer P."/>
        </authorList>
    </citation>
    <scope>NUCLEOTIDE SEQUENCE [LARGE SCALE GENOMIC DNA]</scope>
    <source>
        <strain evidence="5 6">DSM 23284</strain>
    </source>
</reference>
<dbReference type="PANTHER" id="PTHR43201:SF5">
    <property type="entry name" value="MEDIUM-CHAIN ACYL-COA LIGASE ACSF2, MITOCHONDRIAL"/>
    <property type="match status" value="1"/>
</dbReference>
<dbReference type="InterPro" id="IPR020845">
    <property type="entry name" value="AMP-binding_CS"/>
</dbReference>